<dbReference type="EMBL" id="SLXF01000001">
    <property type="protein sequence ID" value="TCP09447.1"/>
    <property type="molecule type" value="Genomic_DNA"/>
</dbReference>
<keyword evidence="3" id="KW-0862">Zinc</keyword>
<comment type="caution">
    <text evidence="5">The sequence shown here is derived from an EMBL/GenBank/DDBJ whole genome shotgun (WGS) entry which is preliminary data.</text>
</comment>
<dbReference type="PROSITE" id="PS51891">
    <property type="entry name" value="CENP_V_GFA"/>
    <property type="match status" value="1"/>
</dbReference>
<sequence length="52" mass="5635">MTLTTYSGRCHCGAVQFEAEADLQAGTMRCNCSICAKSRFWAALVPAVTSYL</sequence>
<evidence type="ECO:0000313" key="5">
    <source>
        <dbReference type="EMBL" id="TCP09447.1"/>
    </source>
</evidence>
<comment type="similarity">
    <text evidence="1">Belongs to the Gfa family.</text>
</comment>
<name>A0AA46DGL7_9BURK</name>
<accession>A0AA46DGL7</accession>
<organism evidence="5 6">
    <name type="scientific">Caldimonas thermodepolymerans</name>
    <dbReference type="NCBI Taxonomy" id="215580"/>
    <lineage>
        <taxon>Bacteria</taxon>
        <taxon>Pseudomonadati</taxon>
        <taxon>Pseudomonadota</taxon>
        <taxon>Betaproteobacteria</taxon>
        <taxon>Burkholderiales</taxon>
        <taxon>Sphaerotilaceae</taxon>
        <taxon>Caldimonas</taxon>
    </lineage>
</organism>
<dbReference type="Proteomes" id="UP000294772">
    <property type="component" value="Unassembled WGS sequence"/>
</dbReference>
<dbReference type="GO" id="GO:0016846">
    <property type="term" value="F:carbon-sulfur lyase activity"/>
    <property type="evidence" value="ECO:0007669"/>
    <property type="project" value="InterPro"/>
</dbReference>
<dbReference type="GO" id="GO:0046872">
    <property type="term" value="F:metal ion binding"/>
    <property type="evidence" value="ECO:0007669"/>
    <property type="project" value="UniProtKB-KW"/>
</dbReference>
<dbReference type="Pfam" id="PF04828">
    <property type="entry name" value="GFA"/>
    <property type="match status" value="1"/>
</dbReference>
<evidence type="ECO:0000259" key="4">
    <source>
        <dbReference type="PROSITE" id="PS51891"/>
    </source>
</evidence>
<evidence type="ECO:0000256" key="3">
    <source>
        <dbReference type="ARBA" id="ARBA00022833"/>
    </source>
</evidence>
<evidence type="ECO:0000313" key="6">
    <source>
        <dbReference type="Proteomes" id="UP000294772"/>
    </source>
</evidence>
<dbReference type="InterPro" id="IPR006913">
    <property type="entry name" value="CENP-V/GFA"/>
</dbReference>
<dbReference type="InterPro" id="IPR011057">
    <property type="entry name" value="Mss4-like_sf"/>
</dbReference>
<reference evidence="5 6" key="1">
    <citation type="submission" date="2019-03" db="EMBL/GenBank/DDBJ databases">
        <title>Genomic Encyclopedia of Type Strains, Phase IV (KMG-IV): sequencing the most valuable type-strain genomes for metagenomic binning, comparative biology and taxonomic classification.</title>
        <authorList>
            <person name="Goeker M."/>
        </authorList>
    </citation>
    <scope>NUCLEOTIDE SEQUENCE [LARGE SCALE GENOMIC DNA]</scope>
    <source>
        <strain evidence="5 6">DSM 15264</strain>
    </source>
</reference>
<evidence type="ECO:0000256" key="1">
    <source>
        <dbReference type="ARBA" id="ARBA00005495"/>
    </source>
</evidence>
<evidence type="ECO:0000256" key="2">
    <source>
        <dbReference type="ARBA" id="ARBA00022723"/>
    </source>
</evidence>
<dbReference type="PANTHER" id="PTHR28620">
    <property type="entry name" value="CENTROMERE PROTEIN V"/>
    <property type="match status" value="1"/>
</dbReference>
<gene>
    <name evidence="5" type="ORF">EV676_10120</name>
</gene>
<dbReference type="SUPFAM" id="SSF51316">
    <property type="entry name" value="Mss4-like"/>
    <property type="match status" value="1"/>
</dbReference>
<protein>
    <recommendedName>
        <fullName evidence="4">CENP-V/GFA domain-containing protein</fullName>
    </recommendedName>
</protein>
<keyword evidence="2" id="KW-0479">Metal-binding</keyword>
<dbReference type="PANTHER" id="PTHR28620:SF1">
    <property type="entry name" value="CENP-V_GFA DOMAIN-CONTAINING PROTEIN"/>
    <property type="match status" value="1"/>
</dbReference>
<dbReference type="RefSeq" id="WP_194963343.1">
    <property type="nucleotide sequence ID" value="NZ_CALFFA010000022.1"/>
</dbReference>
<feature type="domain" description="CENP-V/GFA" evidence="4">
    <location>
        <begin position="6"/>
        <end position="52"/>
    </location>
</feature>
<dbReference type="Gene3D" id="2.170.150.70">
    <property type="match status" value="1"/>
</dbReference>
<dbReference type="AlphaFoldDB" id="A0AA46DGL7"/>
<dbReference type="InterPro" id="IPR052355">
    <property type="entry name" value="CENP-V-like"/>
</dbReference>
<proteinExistence type="inferred from homology"/>